<gene>
    <name evidence="7" type="primary">hemL</name>
    <name evidence="8" type="ORF">SAMN05421741_11041</name>
</gene>
<proteinExistence type="inferred from homology"/>
<keyword evidence="9" id="KW-1185">Reference proteome</keyword>
<dbReference type="STRING" id="913024.SAMN05421741_11041"/>
<organism evidence="8 9">
    <name type="scientific">Paenimyroides ummariense</name>
    <dbReference type="NCBI Taxonomy" id="913024"/>
    <lineage>
        <taxon>Bacteria</taxon>
        <taxon>Pseudomonadati</taxon>
        <taxon>Bacteroidota</taxon>
        <taxon>Flavobacteriia</taxon>
        <taxon>Flavobacteriales</taxon>
        <taxon>Flavobacteriaceae</taxon>
        <taxon>Paenimyroides</taxon>
    </lineage>
</organism>
<dbReference type="NCBIfam" id="NF000818">
    <property type="entry name" value="PRK00062.1"/>
    <property type="match status" value="1"/>
</dbReference>
<dbReference type="GO" id="GO:0008483">
    <property type="term" value="F:transaminase activity"/>
    <property type="evidence" value="ECO:0007669"/>
    <property type="project" value="InterPro"/>
</dbReference>
<evidence type="ECO:0000313" key="8">
    <source>
        <dbReference type="EMBL" id="SFN75327.1"/>
    </source>
</evidence>
<dbReference type="GO" id="GO:0005737">
    <property type="term" value="C:cytoplasm"/>
    <property type="evidence" value="ECO:0007669"/>
    <property type="project" value="UniProtKB-SubCell"/>
</dbReference>
<sequence>MLYKRSSELFVEALKYIPGGVNSPVRAFKSVGGTPIFIKKANGAYLFDEDDKRYIDYINSWGPMILGHAYQPVIDAVIEKTKLGTSFGTPTEIETKIAKLAVSMVPNIDKIRFVNSGTEACMSAVRLARGFTKREKIIKFRGCYHGHSDSFLIAAGSGLSTFGVPSSPGVTKGTAQDTLLANFNDLNSVKELFQANKNEIAAIIIEPVAGNMGCVPPVNNFLQELRSICDENGTLLIFDEVMTGFRLAKGGAQELFNVNADIVCFGKVIGGGLPVGAFAARTEIMDYLAPVGPVYQAGTLSGNPLAMAAGLAMLQAINNDAELFNRLEAKTAYLEEGIRKVLNANNKTFTVNRVGSMISIFFCENAVENYEDASKADTPEFKKFFHDLLERGIYIAPSSYETWFITDALSYEDLDETIKVIDEVTK</sequence>
<keyword evidence="5 7" id="KW-0413">Isomerase</keyword>
<dbReference type="UniPathway" id="UPA00251">
    <property type="reaction ID" value="UER00317"/>
</dbReference>
<dbReference type="InterPro" id="IPR004639">
    <property type="entry name" value="4pyrrol_synth_GluAld_NH2Trfase"/>
</dbReference>
<dbReference type="EC" id="5.4.3.8" evidence="7"/>
<dbReference type="PANTHER" id="PTHR43713:SF3">
    <property type="entry name" value="GLUTAMATE-1-SEMIALDEHYDE 2,1-AMINOMUTASE 1, CHLOROPLASTIC-RELATED"/>
    <property type="match status" value="1"/>
</dbReference>
<dbReference type="InterPro" id="IPR015422">
    <property type="entry name" value="PyrdxlP-dep_Trfase_small"/>
</dbReference>
<comment type="pathway">
    <text evidence="2">Porphyrin-containing compound metabolism; protoporphyrin-IX biosynthesis; 5-aminolevulinate from L-glutamyl-tRNA(Glu): step 2/2.</text>
</comment>
<protein>
    <recommendedName>
        <fullName evidence="7">Glutamate-1-semialdehyde 2,1-aminomutase</fullName>
        <shortName evidence="7">GSA</shortName>
        <ecNumber evidence="7">5.4.3.8</ecNumber>
    </recommendedName>
    <alternativeName>
        <fullName evidence="7">Glutamate-1-semialdehyde aminotransferase</fullName>
        <shortName evidence="7">GSA-AT</shortName>
    </alternativeName>
</protein>
<dbReference type="InterPro" id="IPR015424">
    <property type="entry name" value="PyrdxlP-dep_Trfase"/>
</dbReference>
<dbReference type="Gene3D" id="3.40.640.10">
    <property type="entry name" value="Type I PLP-dependent aspartate aminotransferase-like (Major domain)"/>
    <property type="match status" value="1"/>
</dbReference>
<dbReference type="RefSeq" id="WP_091522583.1">
    <property type="nucleotide sequence ID" value="NZ_FOVI01000010.1"/>
</dbReference>
<feature type="modified residue" description="N6-(pyridoxal phosphate)lysine" evidence="7">
    <location>
        <position position="267"/>
    </location>
</feature>
<accession>A0A1I5BKX9</accession>
<dbReference type="EMBL" id="FOVI01000010">
    <property type="protein sequence ID" value="SFN75327.1"/>
    <property type="molecule type" value="Genomic_DNA"/>
</dbReference>
<dbReference type="SUPFAM" id="SSF53383">
    <property type="entry name" value="PLP-dependent transferases"/>
    <property type="match status" value="1"/>
</dbReference>
<evidence type="ECO:0000313" key="9">
    <source>
        <dbReference type="Proteomes" id="UP000199036"/>
    </source>
</evidence>
<dbReference type="GO" id="GO:0042286">
    <property type="term" value="F:glutamate-1-semialdehyde 2,1-aminomutase activity"/>
    <property type="evidence" value="ECO:0007669"/>
    <property type="project" value="UniProtKB-UniRule"/>
</dbReference>
<dbReference type="OrthoDB" id="9807885at2"/>
<evidence type="ECO:0000256" key="7">
    <source>
        <dbReference type="HAMAP-Rule" id="MF_00375"/>
    </source>
</evidence>
<dbReference type="HAMAP" id="MF_00375">
    <property type="entry name" value="HemL_aminotrans_3"/>
    <property type="match status" value="1"/>
</dbReference>
<evidence type="ECO:0000256" key="5">
    <source>
        <dbReference type="ARBA" id="ARBA00023235"/>
    </source>
</evidence>
<dbReference type="InterPro" id="IPR005814">
    <property type="entry name" value="Aminotrans_3"/>
</dbReference>
<dbReference type="InterPro" id="IPR015421">
    <property type="entry name" value="PyrdxlP-dep_Trfase_major"/>
</dbReference>
<evidence type="ECO:0000256" key="2">
    <source>
        <dbReference type="ARBA" id="ARBA00004819"/>
    </source>
</evidence>
<evidence type="ECO:0000256" key="1">
    <source>
        <dbReference type="ARBA" id="ARBA00001933"/>
    </source>
</evidence>
<dbReference type="Gene3D" id="3.90.1150.10">
    <property type="entry name" value="Aspartate Aminotransferase, domain 1"/>
    <property type="match status" value="1"/>
</dbReference>
<dbReference type="FunFam" id="3.40.640.10:FF:000021">
    <property type="entry name" value="Glutamate-1-semialdehyde 2,1-aminomutase"/>
    <property type="match status" value="1"/>
</dbReference>
<evidence type="ECO:0000256" key="3">
    <source>
        <dbReference type="ARBA" id="ARBA00008981"/>
    </source>
</evidence>
<name>A0A1I5BKX9_9FLAO</name>
<dbReference type="PANTHER" id="PTHR43713">
    <property type="entry name" value="GLUTAMATE-1-SEMIALDEHYDE 2,1-AMINOMUTASE"/>
    <property type="match status" value="1"/>
</dbReference>
<dbReference type="CDD" id="cd00610">
    <property type="entry name" value="OAT_like"/>
    <property type="match status" value="1"/>
</dbReference>
<dbReference type="InterPro" id="IPR049704">
    <property type="entry name" value="Aminotrans_3_PPA_site"/>
</dbReference>
<keyword evidence="7" id="KW-0963">Cytoplasm</keyword>
<dbReference type="Proteomes" id="UP000199036">
    <property type="component" value="Unassembled WGS sequence"/>
</dbReference>
<dbReference type="GO" id="GO:0006782">
    <property type="term" value="P:protoporphyrinogen IX biosynthetic process"/>
    <property type="evidence" value="ECO:0007669"/>
    <property type="project" value="UniProtKB-UniRule"/>
</dbReference>
<comment type="subcellular location">
    <subcellularLocation>
        <location evidence="7">Cytoplasm</location>
    </subcellularLocation>
</comment>
<dbReference type="NCBIfam" id="TIGR00713">
    <property type="entry name" value="hemL"/>
    <property type="match status" value="1"/>
</dbReference>
<dbReference type="AlphaFoldDB" id="A0A1I5BKX9"/>
<comment type="catalytic activity">
    <reaction evidence="7">
        <text>(S)-4-amino-5-oxopentanoate = 5-aminolevulinate</text>
        <dbReference type="Rhea" id="RHEA:14265"/>
        <dbReference type="ChEBI" id="CHEBI:57501"/>
        <dbReference type="ChEBI" id="CHEBI:356416"/>
        <dbReference type="EC" id="5.4.3.8"/>
    </reaction>
</comment>
<keyword evidence="6 7" id="KW-0627">Porphyrin biosynthesis</keyword>
<comment type="cofactor">
    <cofactor evidence="1 7">
        <name>pyridoxal 5'-phosphate</name>
        <dbReference type="ChEBI" id="CHEBI:597326"/>
    </cofactor>
</comment>
<comment type="similarity">
    <text evidence="3 7">Belongs to the class-III pyridoxal-phosphate-dependent aminotransferase family. HemL subfamily.</text>
</comment>
<dbReference type="GO" id="GO:0030170">
    <property type="term" value="F:pyridoxal phosphate binding"/>
    <property type="evidence" value="ECO:0007669"/>
    <property type="project" value="InterPro"/>
</dbReference>
<evidence type="ECO:0000256" key="4">
    <source>
        <dbReference type="ARBA" id="ARBA00022898"/>
    </source>
</evidence>
<comment type="subunit">
    <text evidence="7">Homodimer.</text>
</comment>
<keyword evidence="4 7" id="KW-0663">Pyridoxal phosphate</keyword>
<reference evidence="9" key="1">
    <citation type="submission" date="2016-10" db="EMBL/GenBank/DDBJ databases">
        <authorList>
            <person name="Varghese N."/>
            <person name="Submissions S."/>
        </authorList>
    </citation>
    <scope>NUCLEOTIDE SEQUENCE [LARGE SCALE GENOMIC DNA]</scope>
    <source>
        <strain evidence="9">DS-12</strain>
    </source>
</reference>
<dbReference type="PROSITE" id="PS00600">
    <property type="entry name" value="AA_TRANSFER_CLASS_3"/>
    <property type="match status" value="1"/>
</dbReference>
<dbReference type="Pfam" id="PF00202">
    <property type="entry name" value="Aminotran_3"/>
    <property type="match status" value="1"/>
</dbReference>
<evidence type="ECO:0000256" key="6">
    <source>
        <dbReference type="ARBA" id="ARBA00023244"/>
    </source>
</evidence>